<dbReference type="OrthoDB" id="4369340at2759"/>
<proteinExistence type="predicted"/>
<organism evidence="1 2">
    <name type="scientific">Penicillium concentricum</name>
    <dbReference type="NCBI Taxonomy" id="293559"/>
    <lineage>
        <taxon>Eukaryota</taxon>
        <taxon>Fungi</taxon>
        <taxon>Dikarya</taxon>
        <taxon>Ascomycota</taxon>
        <taxon>Pezizomycotina</taxon>
        <taxon>Eurotiomycetes</taxon>
        <taxon>Eurotiomycetidae</taxon>
        <taxon>Eurotiales</taxon>
        <taxon>Aspergillaceae</taxon>
        <taxon>Penicillium</taxon>
    </lineage>
</organism>
<dbReference type="GeneID" id="81465593"/>
<dbReference type="RefSeq" id="XP_056577261.1">
    <property type="nucleotide sequence ID" value="XM_056726410.1"/>
</dbReference>
<name>A0A9W9RSW5_9EURO</name>
<gene>
    <name evidence="1" type="ORF">N7517_008681</name>
</gene>
<evidence type="ECO:0000313" key="1">
    <source>
        <dbReference type="EMBL" id="KAJ5365795.1"/>
    </source>
</evidence>
<reference evidence="1" key="2">
    <citation type="journal article" date="2023" name="IMA Fungus">
        <title>Comparative genomic study of the Penicillium genus elucidates a diverse pangenome and 15 lateral gene transfer events.</title>
        <authorList>
            <person name="Petersen C."/>
            <person name="Sorensen T."/>
            <person name="Nielsen M.R."/>
            <person name="Sondergaard T.E."/>
            <person name="Sorensen J.L."/>
            <person name="Fitzpatrick D.A."/>
            <person name="Frisvad J.C."/>
            <person name="Nielsen K.L."/>
        </authorList>
    </citation>
    <scope>NUCLEOTIDE SEQUENCE</scope>
    <source>
        <strain evidence="1">IBT 3081</strain>
    </source>
</reference>
<reference evidence="1" key="1">
    <citation type="submission" date="2022-12" db="EMBL/GenBank/DDBJ databases">
        <authorList>
            <person name="Petersen C."/>
        </authorList>
    </citation>
    <scope>NUCLEOTIDE SEQUENCE</scope>
    <source>
        <strain evidence="1">IBT 3081</strain>
    </source>
</reference>
<sequence>MPSTVAPLLIGFEQSQRSTSTTSVTVAGFGFRTIGRLVNHPQSINCPIQATTSNTSLAVAGFGFRTIGRLVNQLPVNNHVEHAPTSSTHFEHRPPV</sequence>
<dbReference type="EMBL" id="JAPZBT010000003">
    <property type="protein sequence ID" value="KAJ5365795.1"/>
    <property type="molecule type" value="Genomic_DNA"/>
</dbReference>
<dbReference type="Proteomes" id="UP001147752">
    <property type="component" value="Unassembled WGS sequence"/>
</dbReference>
<comment type="caution">
    <text evidence="1">The sequence shown here is derived from an EMBL/GenBank/DDBJ whole genome shotgun (WGS) entry which is preliminary data.</text>
</comment>
<protein>
    <submittedName>
        <fullName evidence="1">Uncharacterized protein</fullName>
    </submittedName>
</protein>
<evidence type="ECO:0000313" key="2">
    <source>
        <dbReference type="Proteomes" id="UP001147752"/>
    </source>
</evidence>
<accession>A0A9W9RSW5</accession>
<keyword evidence="2" id="KW-1185">Reference proteome</keyword>
<dbReference type="AlphaFoldDB" id="A0A9W9RSW5"/>